<name>A0AAU9X0D2_9CNID</name>
<dbReference type="PANTHER" id="PTHR33198">
    <property type="entry name" value="ANK_REP_REGION DOMAIN-CONTAINING PROTEIN-RELATED"/>
    <property type="match status" value="1"/>
</dbReference>
<comment type="caution">
    <text evidence="1">The sequence shown here is derived from an EMBL/GenBank/DDBJ whole genome shotgun (WGS) entry which is preliminary data.</text>
</comment>
<accession>A0AAU9X0D2</accession>
<reference evidence="1 2" key="1">
    <citation type="submission" date="2022-05" db="EMBL/GenBank/DDBJ databases">
        <authorList>
            <consortium name="Genoscope - CEA"/>
            <person name="William W."/>
        </authorList>
    </citation>
    <scope>NUCLEOTIDE SEQUENCE [LARGE SCALE GENOMIC DNA]</scope>
</reference>
<dbReference type="PANTHER" id="PTHR33198:SF20">
    <property type="entry name" value="RETROTRANSPOSON GAG DOMAIN-CONTAINING PROTEIN"/>
    <property type="match status" value="1"/>
</dbReference>
<gene>
    <name evidence="1" type="ORF">PMEA_00014559</name>
</gene>
<dbReference type="AlphaFoldDB" id="A0AAU9X0D2"/>
<evidence type="ECO:0000313" key="1">
    <source>
        <dbReference type="EMBL" id="CAH3132206.1"/>
    </source>
</evidence>
<organism evidence="1 2">
    <name type="scientific">Pocillopora meandrina</name>
    <dbReference type="NCBI Taxonomy" id="46732"/>
    <lineage>
        <taxon>Eukaryota</taxon>
        <taxon>Metazoa</taxon>
        <taxon>Cnidaria</taxon>
        <taxon>Anthozoa</taxon>
        <taxon>Hexacorallia</taxon>
        <taxon>Scleractinia</taxon>
        <taxon>Astrocoeniina</taxon>
        <taxon>Pocilloporidae</taxon>
        <taxon>Pocillopora</taxon>
    </lineage>
</organism>
<dbReference type="EMBL" id="CALNXJ010000026">
    <property type="protein sequence ID" value="CAH3132206.1"/>
    <property type="molecule type" value="Genomic_DNA"/>
</dbReference>
<proteinExistence type="predicted"/>
<dbReference type="Proteomes" id="UP001159428">
    <property type="component" value="Unassembled WGS sequence"/>
</dbReference>
<sequence length="167" mass="19145">MAQLKAPDNPNWNKERRTATLVTSIGSDALDVIDAMEFQIEDERKGPVVILKKMGKYCFGEYNETYEKYVFNRRDQEMNESVDAYVTTLGRLVRTRSYGALTDSVTLYRIVVSINHNSACKKLLHKRNHFAACCQKSKKKVLSVDCESDDKGYEYVAEIKVKSMLNL</sequence>
<protein>
    <submittedName>
        <fullName evidence="1">Uncharacterized protein</fullName>
    </submittedName>
</protein>
<evidence type="ECO:0000313" key="2">
    <source>
        <dbReference type="Proteomes" id="UP001159428"/>
    </source>
</evidence>
<keyword evidence="2" id="KW-1185">Reference proteome</keyword>